<dbReference type="OrthoDB" id="2078434at2"/>
<accession>A0A4R2K5K5</accession>
<proteinExistence type="predicted"/>
<evidence type="ECO:0000313" key="2">
    <source>
        <dbReference type="Proteomes" id="UP000294919"/>
    </source>
</evidence>
<organism evidence="1 2">
    <name type="scientific">Marinisporobacter balticus</name>
    <dbReference type="NCBI Taxonomy" id="2018667"/>
    <lineage>
        <taxon>Bacteria</taxon>
        <taxon>Bacillati</taxon>
        <taxon>Bacillota</taxon>
        <taxon>Clostridia</taxon>
        <taxon>Peptostreptococcales</taxon>
        <taxon>Thermotaleaceae</taxon>
        <taxon>Marinisporobacter</taxon>
    </lineage>
</organism>
<comment type="caution">
    <text evidence="1">The sequence shown here is derived from an EMBL/GenBank/DDBJ whole genome shotgun (WGS) entry which is preliminary data.</text>
</comment>
<dbReference type="EMBL" id="SLWV01000043">
    <property type="protein sequence ID" value="TCO68521.1"/>
    <property type="molecule type" value="Genomic_DNA"/>
</dbReference>
<dbReference type="AlphaFoldDB" id="A0A4R2K5K5"/>
<gene>
    <name evidence="1" type="ORF">EV214_14313</name>
</gene>
<evidence type="ECO:0000313" key="1">
    <source>
        <dbReference type="EMBL" id="TCO68521.1"/>
    </source>
</evidence>
<keyword evidence="2" id="KW-1185">Reference proteome</keyword>
<reference evidence="1 2" key="1">
    <citation type="submission" date="2019-03" db="EMBL/GenBank/DDBJ databases">
        <title>Genomic Encyclopedia of Type Strains, Phase IV (KMG-IV): sequencing the most valuable type-strain genomes for metagenomic binning, comparative biology and taxonomic classification.</title>
        <authorList>
            <person name="Goeker M."/>
        </authorList>
    </citation>
    <scope>NUCLEOTIDE SEQUENCE [LARGE SCALE GENOMIC DNA]</scope>
    <source>
        <strain evidence="1 2">DSM 102940</strain>
    </source>
</reference>
<dbReference type="Proteomes" id="UP000294919">
    <property type="component" value="Unassembled WGS sequence"/>
</dbReference>
<name>A0A4R2K5K5_9FIRM</name>
<dbReference type="RefSeq" id="WP_132248178.1">
    <property type="nucleotide sequence ID" value="NZ_SLWV01000043.1"/>
</dbReference>
<sequence>MGKNKFKVIKGTKNQDIDRAYRFIKADVTNTRLMGVVGLRITWEREDGQLFHQFFHLDAEEYGLDDYESSIGGDRKQLGTIAAKMMGGLGGDFVSINESDAKYLLQRFVCKNKKNGSPLPDLEWEYNFMLKEDVNLSEEEKQRLWGKICEEIHSPTQIINYFIMRSVGMDDEAIAYLSLNNEIDYKLVNKPSTLLKNVIEMDQDGQGFTYITESLIDEEDEYKMVVSEIKIIHKENKVKVEKAEIKSIMKITGREAAFALLKKEHLLVYDVRDMGKVMGLLEKEKPHAMKNSYEFGYLYTEFNPTNAHVNCKTYYLNEDIYGIYYITTADQLVVAAYDQEKIDKIENDLENIFGESIELEEIMDLDNSLLYEFVHSAYDNIFDFLDEE</sequence>
<protein>
    <submittedName>
        <fullName evidence="1">Uncharacterized protein</fullName>
    </submittedName>
</protein>